<evidence type="ECO:0000256" key="1">
    <source>
        <dbReference type="SAM" id="MobiDB-lite"/>
    </source>
</evidence>
<organism evidence="2 3">
    <name type="scientific">Cercospora zeae-maydis SCOH1-5</name>
    <dbReference type="NCBI Taxonomy" id="717836"/>
    <lineage>
        <taxon>Eukaryota</taxon>
        <taxon>Fungi</taxon>
        <taxon>Dikarya</taxon>
        <taxon>Ascomycota</taxon>
        <taxon>Pezizomycotina</taxon>
        <taxon>Dothideomycetes</taxon>
        <taxon>Dothideomycetidae</taxon>
        <taxon>Mycosphaerellales</taxon>
        <taxon>Mycosphaerellaceae</taxon>
        <taxon>Cercospora</taxon>
    </lineage>
</organism>
<feature type="region of interest" description="Disordered" evidence="1">
    <location>
        <begin position="347"/>
        <end position="388"/>
    </location>
</feature>
<dbReference type="EMBL" id="ML992668">
    <property type="protein sequence ID" value="KAF2214345.1"/>
    <property type="molecule type" value="Genomic_DNA"/>
</dbReference>
<feature type="region of interest" description="Disordered" evidence="1">
    <location>
        <begin position="39"/>
        <end position="62"/>
    </location>
</feature>
<feature type="compositionally biased region" description="Low complexity" evidence="1">
    <location>
        <begin position="363"/>
        <end position="388"/>
    </location>
</feature>
<feature type="region of interest" description="Disordered" evidence="1">
    <location>
        <begin position="94"/>
        <end position="141"/>
    </location>
</feature>
<feature type="compositionally biased region" description="Basic residues" evidence="1">
    <location>
        <begin position="706"/>
        <end position="715"/>
    </location>
</feature>
<accession>A0A6A6FLK3</accession>
<dbReference type="OrthoDB" id="5431474at2759"/>
<feature type="region of interest" description="Disordered" evidence="1">
    <location>
        <begin position="171"/>
        <end position="256"/>
    </location>
</feature>
<feature type="compositionally biased region" description="Polar residues" evidence="1">
    <location>
        <begin position="741"/>
        <end position="780"/>
    </location>
</feature>
<proteinExistence type="predicted"/>
<sequence>MTPGGSKFFTWTKGDRKHASAGMVQIPVECIEIKGMSYGRNARGSRKNGRKPLPLSFSDTRSDYSAQSHDSFTLHEAAVQSATSLIAAMSDMLKSPHFNGGPKSGELRPPQGRLRSHTAPPSPATPLVEAPHPEPVELPGTESTWLRCRRGASILARTPPLTSELQEMEVMHPKSISPRGPARPPAYDKIQLSDHDQDSNVERASLDSTLCRKSEDCSGTPNRSQESLAKSDTSGLMKTPQRHIPRTPRQDHETEVPTRALEICTQSVNPQCSSYIVSEASDLVQGNISNVPGMMAQVANMRAAHEAHIATLKAAHDQEITSYRAYVAIFERQHNQLQLAEPRQPLSIDTGQHCGRAIGGSDASRTSSLQSLESLSTSSARSSSDSIAGSEALKRKLDLANKTNADLSDVRRERDQLKDSDNQKQRRIAQLKNIISKTQKNEHAQKTAVASLQADLAAANMQRVDVLAGLDDAYKDLRSSYQRERRLRERCEELQSHLKATKCMQSALLVQGTPQLVIELDRHDGDKFDVTKCDSAVPHASTNDLVVLGGNGPCRREMCQEIRSRLETVVTNVKTLQAQFARCQHNLKAAQDDRERYNTLLHTELRRQSKAVVQKGQVATPEIQQEIATLLTSRLQGTSAFIGPKELESGVSVSTRDQAWEQELRHCVEELIMYKLDVKGYKKDLKLANARIEALEAELQSTTAGRRAHERHRSHQDHAPLERDSRSSSEQRPGLGIPWKQQRSSSTPNAQASSHHTRAGSNTPVTTMPSCISPRRQPTTALGVHKQLPLPPPPQGHSPHIPTSLSPAAAHPKAQIQRAETLRSLSDSIISSYAKRDEPTFPIDATEQSSSATFPPPRPLRAARGGGGFIPHPSPPSCGMESGENFSRGHSAVLMPISRFSSGMPRTPN</sequence>
<protein>
    <submittedName>
        <fullName evidence="2">Uncharacterized protein</fullName>
    </submittedName>
</protein>
<name>A0A6A6FLK3_9PEZI</name>
<feature type="region of interest" description="Disordered" evidence="1">
    <location>
        <begin position="863"/>
        <end position="886"/>
    </location>
</feature>
<reference evidence="2" key="1">
    <citation type="journal article" date="2020" name="Stud. Mycol.">
        <title>101 Dothideomycetes genomes: a test case for predicting lifestyles and emergence of pathogens.</title>
        <authorList>
            <person name="Haridas S."/>
            <person name="Albert R."/>
            <person name="Binder M."/>
            <person name="Bloem J."/>
            <person name="Labutti K."/>
            <person name="Salamov A."/>
            <person name="Andreopoulos B."/>
            <person name="Baker S."/>
            <person name="Barry K."/>
            <person name="Bills G."/>
            <person name="Bluhm B."/>
            <person name="Cannon C."/>
            <person name="Castanera R."/>
            <person name="Culley D."/>
            <person name="Daum C."/>
            <person name="Ezra D."/>
            <person name="Gonzalez J."/>
            <person name="Henrissat B."/>
            <person name="Kuo A."/>
            <person name="Liang C."/>
            <person name="Lipzen A."/>
            <person name="Lutzoni F."/>
            <person name="Magnuson J."/>
            <person name="Mondo S."/>
            <person name="Nolan M."/>
            <person name="Ohm R."/>
            <person name="Pangilinan J."/>
            <person name="Park H.-J."/>
            <person name="Ramirez L."/>
            <person name="Alfaro M."/>
            <person name="Sun H."/>
            <person name="Tritt A."/>
            <person name="Yoshinaga Y."/>
            <person name="Zwiers L.-H."/>
            <person name="Turgeon B."/>
            <person name="Goodwin S."/>
            <person name="Spatafora J."/>
            <person name="Crous P."/>
            <person name="Grigoriev I."/>
        </authorList>
    </citation>
    <scope>NUCLEOTIDE SEQUENCE</scope>
    <source>
        <strain evidence="2">SCOH1-5</strain>
    </source>
</reference>
<feature type="compositionally biased region" description="Basic and acidic residues" evidence="1">
    <location>
        <begin position="716"/>
        <end position="729"/>
    </location>
</feature>
<evidence type="ECO:0000313" key="3">
    <source>
        <dbReference type="Proteomes" id="UP000799539"/>
    </source>
</evidence>
<feature type="region of interest" description="Disordered" evidence="1">
    <location>
        <begin position="700"/>
        <end position="820"/>
    </location>
</feature>
<feature type="compositionally biased region" description="Polar residues" evidence="1">
    <location>
        <begin position="217"/>
        <end position="236"/>
    </location>
</feature>
<keyword evidence="3" id="KW-1185">Reference proteome</keyword>
<dbReference type="Proteomes" id="UP000799539">
    <property type="component" value="Unassembled WGS sequence"/>
</dbReference>
<evidence type="ECO:0000313" key="2">
    <source>
        <dbReference type="EMBL" id="KAF2214345.1"/>
    </source>
</evidence>
<dbReference type="AlphaFoldDB" id="A0A6A6FLK3"/>
<feature type="compositionally biased region" description="Basic and acidic residues" evidence="1">
    <location>
        <begin position="191"/>
        <end position="216"/>
    </location>
</feature>
<gene>
    <name evidence="2" type="ORF">CERZMDRAFT_95618</name>
</gene>